<gene>
    <name evidence="1" type="ORF">NEOLEDRAFT_1183081</name>
</gene>
<evidence type="ECO:0000313" key="1">
    <source>
        <dbReference type="EMBL" id="KZT19839.1"/>
    </source>
</evidence>
<accession>A0A165NMA9</accession>
<dbReference type="InParanoid" id="A0A165NMA9"/>
<protein>
    <submittedName>
        <fullName evidence="1">Uncharacterized protein</fullName>
    </submittedName>
</protein>
<sequence>MAQGGGVIHMDTSYPRSVEALLGEVAVVVDPTVVAEEVATHLEMEEVSCLTIMKEVMVVQAIMGLQTCTASAWWTEEETQETIVLQAQMEVTVSMDIGITELVTQVADTL</sequence>
<proteinExistence type="predicted"/>
<dbReference type="Proteomes" id="UP000076761">
    <property type="component" value="Unassembled WGS sequence"/>
</dbReference>
<organism evidence="1 2">
    <name type="scientific">Neolentinus lepideus HHB14362 ss-1</name>
    <dbReference type="NCBI Taxonomy" id="1314782"/>
    <lineage>
        <taxon>Eukaryota</taxon>
        <taxon>Fungi</taxon>
        <taxon>Dikarya</taxon>
        <taxon>Basidiomycota</taxon>
        <taxon>Agaricomycotina</taxon>
        <taxon>Agaricomycetes</taxon>
        <taxon>Gloeophyllales</taxon>
        <taxon>Gloeophyllaceae</taxon>
        <taxon>Neolentinus</taxon>
    </lineage>
</organism>
<name>A0A165NMA9_9AGAM</name>
<dbReference type="EMBL" id="KV425632">
    <property type="protein sequence ID" value="KZT19839.1"/>
    <property type="molecule type" value="Genomic_DNA"/>
</dbReference>
<evidence type="ECO:0000313" key="2">
    <source>
        <dbReference type="Proteomes" id="UP000076761"/>
    </source>
</evidence>
<dbReference type="AlphaFoldDB" id="A0A165NMA9"/>
<reference evidence="1 2" key="1">
    <citation type="journal article" date="2016" name="Mol. Biol. Evol.">
        <title>Comparative Genomics of Early-Diverging Mushroom-Forming Fungi Provides Insights into the Origins of Lignocellulose Decay Capabilities.</title>
        <authorList>
            <person name="Nagy L.G."/>
            <person name="Riley R."/>
            <person name="Tritt A."/>
            <person name="Adam C."/>
            <person name="Daum C."/>
            <person name="Floudas D."/>
            <person name="Sun H."/>
            <person name="Yadav J.S."/>
            <person name="Pangilinan J."/>
            <person name="Larsson K.H."/>
            <person name="Matsuura K."/>
            <person name="Barry K."/>
            <person name="Labutti K."/>
            <person name="Kuo R."/>
            <person name="Ohm R.A."/>
            <person name="Bhattacharya S.S."/>
            <person name="Shirouzu T."/>
            <person name="Yoshinaga Y."/>
            <person name="Martin F.M."/>
            <person name="Grigoriev I.V."/>
            <person name="Hibbett D.S."/>
        </authorList>
    </citation>
    <scope>NUCLEOTIDE SEQUENCE [LARGE SCALE GENOMIC DNA]</scope>
    <source>
        <strain evidence="1 2">HHB14362 ss-1</strain>
    </source>
</reference>
<keyword evidence="2" id="KW-1185">Reference proteome</keyword>